<evidence type="ECO:0000256" key="2">
    <source>
        <dbReference type="ARBA" id="ARBA00022980"/>
    </source>
</evidence>
<dbReference type="PRINTS" id="PR00060">
    <property type="entry name" value="RIBOSOMALL16"/>
</dbReference>
<keyword evidence="2 5" id="KW-0689">Ribosomal protein</keyword>
<feature type="region of interest" description="Disordered" evidence="4">
    <location>
        <begin position="1"/>
        <end position="21"/>
    </location>
</feature>
<dbReference type="InterPro" id="IPR000114">
    <property type="entry name" value="Ribosomal_uL16_bact-type"/>
</dbReference>
<dbReference type="GO" id="GO:0022625">
    <property type="term" value="C:cytosolic large ribosomal subunit"/>
    <property type="evidence" value="ECO:0007669"/>
    <property type="project" value="TreeGrafter"/>
</dbReference>
<dbReference type="NCBIfam" id="TIGR01164">
    <property type="entry name" value="rplP_bact"/>
    <property type="match status" value="1"/>
</dbReference>
<comment type="similarity">
    <text evidence="1">Belongs to the universal ribosomal protein uL16 family.</text>
</comment>
<dbReference type="SUPFAM" id="SSF54686">
    <property type="entry name" value="Ribosomal protein L16p/L10e"/>
    <property type="match status" value="1"/>
</dbReference>
<dbReference type="CDD" id="cd01433">
    <property type="entry name" value="Ribosomal_L16_L10e"/>
    <property type="match status" value="1"/>
</dbReference>
<dbReference type="Pfam" id="PF00252">
    <property type="entry name" value="Ribosomal_L16"/>
    <property type="match status" value="1"/>
</dbReference>
<evidence type="ECO:0000256" key="3">
    <source>
        <dbReference type="ARBA" id="ARBA00023274"/>
    </source>
</evidence>
<dbReference type="InterPro" id="IPR016180">
    <property type="entry name" value="Ribosomal_uL16_dom"/>
</dbReference>
<dbReference type="GO" id="GO:0006412">
    <property type="term" value="P:translation"/>
    <property type="evidence" value="ECO:0007669"/>
    <property type="project" value="InterPro"/>
</dbReference>
<name>A0A1W1BHC2_9ZZZZ</name>
<dbReference type="GO" id="GO:0003735">
    <property type="term" value="F:structural constituent of ribosome"/>
    <property type="evidence" value="ECO:0007669"/>
    <property type="project" value="InterPro"/>
</dbReference>
<accession>A0A1W1BHC2</accession>
<dbReference type="GO" id="GO:0019843">
    <property type="term" value="F:rRNA binding"/>
    <property type="evidence" value="ECO:0007669"/>
    <property type="project" value="InterPro"/>
</dbReference>
<evidence type="ECO:0000256" key="4">
    <source>
        <dbReference type="SAM" id="MobiDB-lite"/>
    </source>
</evidence>
<proteinExistence type="inferred from homology"/>
<organism evidence="5">
    <name type="scientific">hydrothermal vent metagenome</name>
    <dbReference type="NCBI Taxonomy" id="652676"/>
    <lineage>
        <taxon>unclassified sequences</taxon>
        <taxon>metagenomes</taxon>
        <taxon>ecological metagenomes</taxon>
    </lineage>
</organism>
<evidence type="ECO:0000313" key="5">
    <source>
        <dbReference type="EMBL" id="SFV52903.1"/>
    </source>
</evidence>
<dbReference type="EMBL" id="FPHB01000021">
    <property type="protein sequence ID" value="SFV52903.1"/>
    <property type="molecule type" value="Genomic_DNA"/>
</dbReference>
<reference evidence="5" key="1">
    <citation type="submission" date="2016-10" db="EMBL/GenBank/DDBJ databases">
        <authorList>
            <person name="de Groot N.N."/>
        </authorList>
    </citation>
    <scope>NUCLEOTIDE SEQUENCE</scope>
</reference>
<dbReference type="Gene3D" id="3.90.1170.10">
    <property type="entry name" value="Ribosomal protein L10e/L16"/>
    <property type="match status" value="1"/>
</dbReference>
<dbReference type="HAMAP" id="MF_01342">
    <property type="entry name" value="Ribosomal_uL16"/>
    <property type="match status" value="1"/>
</dbReference>
<dbReference type="FunFam" id="3.90.1170.10:FF:000001">
    <property type="entry name" value="50S ribosomal protein L16"/>
    <property type="match status" value="1"/>
</dbReference>
<dbReference type="InterPro" id="IPR020798">
    <property type="entry name" value="Ribosomal_uL16_CS"/>
</dbReference>
<protein>
    <submittedName>
        <fullName evidence="5">LSU ribosomal protein L16p (L10e)</fullName>
    </submittedName>
</protein>
<dbReference type="PROSITE" id="PS00586">
    <property type="entry name" value="RIBOSOMAL_L16_1"/>
    <property type="match status" value="1"/>
</dbReference>
<sequence length="141" mass="16039">MLMPKRTKYRKVQKGRNRGKARSGYKLAFGNIGFKAVEHGRINSRQIEAARVAANRHIKRNGKIWIRVFPDKPLTKKPLETRMGKGKGGVEQWVMNIKPGRIIFEMGGVPEAVAREALALAMHKLPFKTKIVTQEMSNEIF</sequence>
<dbReference type="AlphaFoldDB" id="A0A1W1BHC2"/>
<dbReference type="PANTHER" id="PTHR12220:SF13">
    <property type="entry name" value="LARGE RIBOSOMAL SUBUNIT PROTEIN UL16M"/>
    <property type="match status" value="1"/>
</dbReference>
<dbReference type="InterPro" id="IPR047873">
    <property type="entry name" value="Ribosomal_uL16"/>
</dbReference>
<evidence type="ECO:0000256" key="1">
    <source>
        <dbReference type="ARBA" id="ARBA00008931"/>
    </source>
</evidence>
<dbReference type="PANTHER" id="PTHR12220">
    <property type="entry name" value="50S/60S RIBOSOMAL PROTEIN L16"/>
    <property type="match status" value="1"/>
</dbReference>
<dbReference type="PROSITE" id="PS00701">
    <property type="entry name" value="RIBOSOMAL_L16_2"/>
    <property type="match status" value="1"/>
</dbReference>
<keyword evidence="3" id="KW-0687">Ribonucleoprotein</keyword>
<gene>
    <name evidence="5" type="ORF">MNB_SM-7-29</name>
</gene>
<dbReference type="InterPro" id="IPR036920">
    <property type="entry name" value="Ribosomal_uL16_sf"/>
</dbReference>